<dbReference type="SUPFAM" id="SSF56112">
    <property type="entry name" value="Protein kinase-like (PK-like)"/>
    <property type="match status" value="1"/>
</dbReference>
<evidence type="ECO:0000256" key="13">
    <source>
        <dbReference type="ARBA" id="ARBA00022840"/>
    </source>
</evidence>
<evidence type="ECO:0000256" key="12">
    <source>
        <dbReference type="ARBA" id="ARBA00022777"/>
    </source>
</evidence>
<sequence>MDNDVTNYSVIGRIGEGAHGLVFKARHLSTGREVALKKILIKNLEDGIPVNVMREIKALQLLRCKYIIKLYDMFPRGLSLVLVLEYMCSGLWEMLHHNQQELTLPRIKTYVQMLLKGTRYMHAHYVMHRDLKPANLLINHEGILKIADLGLARLYWPDGGRPYSHQVATRWYRAPELLYGARFYTEKVDLWAVGCIIAELITKQPLFAGESDIEQLAIVLQHLGTPTEETWPGHSELPDYHKITFPESSPTPWHELLPGVEPDALHLVKSFILYDANKRISAKEAIRHPWFQNRPLPATMDEMPKPSAIKSK</sequence>
<dbReference type="CDD" id="cd07832">
    <property type="entry name" value="STKc_CCRK"/>
    <property type="match status" value="1"/>
</dbReference>
<evidence type="ECO:0000256" key="8">
    <source>
        <dbReference type="ARBA" id="ARBA00022527"/>
    </source>
</evidence>
<evidence type="ECO:0000256" key="21">
    <source>
        <dbReference type="ARBA" id="ARBA00047811"/>
    </source>
</evidence>
<dbReference type="EC" id="2.7.11.22" evidence="5"/>
<dbReference type="GO" id="GO:0005929">
    <property type="term" value="C:cilium"/>
    <property type="evidence" value="ECO:0007669"/>
    <property type="project" value="UniProtKB-SubCell"/>
</dbReference>
<evidence type="ECO:0000256" key="16">
    <source>
        <dbReference type="ARBA" id="ARBA00023273"/>
    </source>
</evidence>
<dbReference type="GO" id="GO:0004693">
    <property type="term" value="F:cyclin-dependent protein serine/threonine kinase activity"/>
    <property type="evidence" value="ECO:0007669"/>
    <property type="project" value="UniProtKB-EC"/>
</dbReference>
<evidence type="ECO:0000256" key="1">
    <source>
        <dbReference type="ARBA" id="ARBA00004123"/>
    </source>
</evidence>
<evidence type="ECO:0000256" key="7">
    <source>
        <dbReference type="ARBA" id="ARBA00022490"/>
    </source>
</evidence>
<comment type="catalytic activity">
    <reaction evidence="21">
        <text>L-threonyl-[protein] + ATP = O-phospho-L-threonyl-[protein] + ADP + H(+)</text>
        <dbReference type="Rhea" id="RHEA:46608"/>
        <dbReference type="Rhea" id="RHEA-COMP:11060"/>
        <dbReference type="Rhea" id="RHEA-COMP:11605"/>
        <dbReference type="ChEBI" id="CHEBI:15378"/>
        <dbReference type="ChEBI" id="CHEBI:30013"/>
        <dbReference type="ChEBI" id="CHEBI:30616"/>
        <dbReference type="ChEBI" id="CHEBI:61977"/>
        <dbReference type="ChEBI" id="CHEBI:456216"/>
        <dbReference type="EC" id="2.7.11.22"/>
    </reaction>
</comment>
<evidence type="ECO:0000256" key="5">
    <source>
        <dbReference type="ARBA" id="ARBA00012425"/>
    </source>
</evidence>
<keyword evidence="8 24" id="KW-0723">Serine/threonine-protein kinase</keyword>
<name>A0A6J1X4F4_GALME</name>
<keyword evidence="9" id="KW-0132">Cell division</keyword>
<evidence type="ECO:0000256" key="18">
    <source>
        <dbReference type="ARBA" id="ARBA00035711"/>
    </source>
</evidence>
<dbReference type="PROSITE" id="PS00108">
    <property type="entry name" value="PROTEIN_KINASE_ST"/>
    <property type="match status" value="1"/>
</dbReference>
<keyword evidence="16" id="KW-0966">Cell projection</keyword>
<evidence type="ECO:0000256" key="10">
    <source>
        <dbReference type="ARBA" id="ARBA00022679"/>
    </source>
</evidence>
<dbReference type="GO" id="GO:0005737">
    <property type="term" value="C:cytoplasm"/>
    <property type="evidence" value="ECO:0007669"/>
    <property type="project" value="UniProtKB-SubCell"/>
</dbReference>
<dbReference type="GeneID" id="113519843"/>
<dbReference type="Proteomes" id="UP001652740">
    <property type="component" value="Unplaced"/>
</dbReference>
<evidence type="ECO:0000256" key="19">
    <source>
        <dbReference type="ARBA" id="ARBA00035720"/>
    </source>
</evidence>
<evidence type="ECO:0000256" key="24">
    <source>
        <dbReference type="RuleBase" id="RU000304"/>
    </source>
</evidence>
<comment type="similarity">
    <text evidence="4">Belongs to the protein kinase superfamily. CMGC Ser/Thr protein kinase family. CDC2/CDKX subfamily.</text>
</comment>
<evidence type="ECO:0000256" key="23">
    <source>
        <dbReference type="PROSITE-ProRule" id="PRU10141"/>
    </source>
</evidence>
<evidence type="ECO:0000256" key="6">
    <source>
        <dbReference type="ARBA" id="ARBA00022473"/>
    </source>
</evidence>
<comment type="subcellular location">
    <subcellularLocation>
        <location evidence="2">Cell projection</location>
        <location evidence="2">Cilium</location>
    </subcellularLocation>
    <subcellularLocation>
        <location evidence="3">Cytoplasm</location>
    </subcellularLocation>
    <subcellularLocation>
        <location evidence="1">Nucleus</location>
    </subcellularLocation>
</comment>
<reference evidence="27" key="1">
    <citation type="submission" date="2025-08" db="UniProtKB">
        <authorList>
            <consortium name="RefSeq"/>
        </authorList>
    </citation>
    <scope>IDENTIFICATION</scope>
    <source>
        <tissue evidence="27">Whole larvae</tissue>
    </source>
</reference>
<dbReference type="PANTHER" id="PTHR24056:SF171">
    <property type="entry name" value="CYCLIN-DEPENDENT KINASE 20"/>
    <property type="match status" value="1"/>
</dbReference>
<keyword evidence="26" id="KW-1185">Reference proteome</keyword>
<comment type="catalytic activity">
    <reaction evidence="22">
        <text>L-seryl-[protein] + ATP = O-phospho-L-seryl-[protein] + ADP + H(+)</text>
        <dbReference type="Rhea" id="RHEA:17989"/>
        <dbReference type="Rhea" id="RHEA-COMP:9863"/>
        <dbReference type="Rhea" id="RHEA-COMP:11604"/>
        <dbReference type="ChEBI" id="CHEBI:15378"/>
        <dbReference type="ChEBI" id="CHEBI:29999"/>
        <dbReference type="ChEBI" id="CHEBI:30616"/>
        <dbReference type="ChEBI" id="CHEBI:83421"/>
        <dbReference type="ChEBI" id="CHEBI:456216"/>
        <dbReference type="EC" id="2.7.11.22"/>
    </reaction>
</comment>
<dbReference type="RefSeq" id="XP_026760857.2">
    <property type="nucleotide sequence ID" value="XM_026905056.3"/>
</dbReference>
<evidence type="ECO:0000256" key="17">
    <source>
        <dbReference type="ARBA" id="ARBA00023306"/>
    </source>
</evidence>
<evidence type="ECO:0000256" key="14">
    <source>
        <dbReference type="ARBA" id="ARBA00023069"/>
    </source>
</evidence>
<evidence type="ECO:0000313" key="27">
    <source>
        <dbReference type="RefSeq" id="XP_026760857.2"/>
    </source>
</evidence>
<protein>
    <recommendedName>
        <fullName evidence="18">Cyclin-dependent kinase 20</fullName>
        <ecNumber evidence="5">2.7.11.22</ecNumber>
    </recommendedName>
    <alternativeName>
        <fullName evidence="19">Cell cycle-related kinase</fullName>
    </alternativeName>
    <alternativeName>
        <fullName evidence="20">Cell division protein kinase 20</fullName>
    </alternativeName>
</protein>
<evidence type="ECO:0000256" key="3">
    <source>
        <dbReference type="ARBA" id="ARBA00004496"/>
    </source>
</evidence>
<gene>
    <name evidence="27" type="primary">LOC113519843</name>
</gene>
<dbReference type="PANTHER" id="PTHR24056">
    <property type="entry name" value="CELL DIVISION PROTEIN KINASE"/>
    <property type="match status" value="1"/>
</dbReference>
<keyword evidence="17" id="KW-0131">Cell cycle</keyword>
<evidence type="ECO:0000256" key="11">
    <source>
        <dbReference type="ARBA" id="ARBA00022741"/>
    </source>
</evidence>
<evidence type="ECO:0000256" key="22">
    <source>
        <dbReference type="ARBA" id="ARBA00048367"/>
    </source>
</evidence>
<proteinExistence type="inferred from homology"/>
<organism evidence="26 27">
    <name type="scientific">Galleria mellonella</name>
    <name type="common">Greater wax moth</name>
    <dbReference type="NCBI Taxonomy" id="7137"/>
    <lineage>
        <taxon>Eukaryota</taxon>
        <taxon>Metazoa</taxon>
        <taxon>Ecdysozoa</taxon>
        <taxon>Arthropoda</taxon>
        <taxon>Hexapoda</taxon>
        <taxon>Insecta</taxon>
        <taxon>Pterygota</taxon>
        <taxon>Neoptera</taxon>
        <taxon>Endopterygota</taxon>
        <taxon>Lepidoptera</taxon>
        <taxon>Glossata</taxon>
        <taxon>Ditrysia</taxon>
        <taxon>Pyraloidea</taxon>
        <taxon>Pyralidae</taxon>
        <taxon>Galleriinae</taxon>
        <taxon>Galleria</taxon>
    </lineage>
</organism>
<dbReference type="InterPro" id="IPR008271">
    <property type="entry name" value="Ser/Thr_kinase_AS"/>
</dbReference>
<dbReference type="InterPro" id="IPR017441">
    <property type="entry name" value="Protein_kinase_ATP_BS"/>
</dbReference>
<keyword evidence="10" id="KW-0808">Transferase</keyword>
<dbReference type="PROSITE" id="PS50011">
    <property type="entry name" value="PROTEIN_KINASE_DOM"/>
    <property type="match status" value="1"/>
</dbReference>
<accession>A0A6J1X4F4</accession>
<dbReference type="GO" id="GO:0005524">
    <property type="term" value="F:ATP binding"/>
    <property type="evidence" value="ECO:0007669"/>
    <property type="project" value="UniProtKB-UniRule"/>
</dbReference>
<dbReference type="AlphaFoldDB" id="A0A6J1X4F4"/>
<feature type="binding site" evidence="23">
    <location>
        <position position="37"/>
    </location>
    <ligand>
        <name>ATP</name>
        <dbReference type="ChEBI" id="CHEBI:30616"/>
    </ligand>
</feature>
<evidence type="ECO:0000256" key="2">
    <source>
        <dbReference type="ARBA" id="ARBA00004138"/>
    </source>
</evidence>
<keyword evidence="13 23" id="KW-0067">ATP-binding</keyword>
<evidence type="ECO:0000259" key="25">
    <source>
        <dbReference type="PROSITE" id="PS50011"/>
    </source>
</evidence>
<dbReference type="KEGG" id="gmw:113519843"/>
<keyword evidence="12 27" id="KW-0418">Kinase</keyword>
<dbReference type="FunCoup" id="A0A6J1X4F4">
    <property type="interactions" value="38"/>
</dbReference>
<evidence type="ECO:0000313" key="26">
    <source>
        <dbReference type="Proteomes" id="UP001652740"/>
    </source>
</evidence>
<keyword evidence="14" id="KW-0969">Cilium</keyword>
<dbReference type="Gene3D" id="3.30.200.20">
    <property type="entry name" value="Phosphorylase Kinase, domain 1"/>
    <property type="match status" value="1"/>
</dbReference>
<dbReference type="InterPro" id="IPR000719">
    <property type="entry name" value="Prot_kinase_dom"/>
</dbReference>
<dbReference type="GO" id="GO:0005634">
    <property type="term" value="C:nucleus"/>
    <property type="evidence" value="ECO:0007669"/>
    <property type="project" value="UniProtKB-SubCell"/>
</dbReference>
<dbReference type="SMART" id="SM00220">
    <property type="entry name" value="S_TKc"/>
    <property type="match status" value="1"/>
</dbReference>
<evidence type="ECO:0000256" key="4">
    <source>
        <dbReference type="ARBA" id="ARBA00006485"/>
    </source>
</evidence>
<keyword evidence="7" id="KW-0963">Cytoplasm</keyword>
<dbReference type="InterPro" id="IPR050108">
    <property type="entry name" value="CDK"/>
</dbReference>
<dbReference type="GO" id="GO:0051301">
    <property type="term" value="P:cell division"/>
    <property type="evidence" value="ECO:0007669"/>
    <property type="project" value="UniProtKB-KW"/>
</dbReference>
<keyword evidence="11 23" id="KW-0547">Nucleotide-binding</keyword>
<feature type="domain" description="Protein kinase" evidence="25">
    <location>
        <begin position="8"/>
        <end position="291"/>
    </location>
</feature>
<dbReference type="InParanoid" id="A0A6J1X4F4"/>
<evidence type="ECO:0000256" key="20">
    <source>
        <dbReference type="ARBA" id="ARBA00035723"/>
    </source>
</evidence>
<dbReference type="Pfam" id="PF00069">
    <property type="entry name" value="Pkinase"/>
    <property type="match status" value="1"/>
</dbReference>
<evidence type="ECO:0000256" key="9">
    <source>
        <dbReference type="ARBA" id="ARBA00022618"/>
    </source>
</evidence>
<keyword evidence="15" id="KW-0539">Nucleus</keyword>
<dbReference type="PROSITE" id="PS00107">
    <property type="entry name" value="PROTEIN_KINASE_ATP"/>
    <property type="match status" value="1"/>
</dbReference>
<dbReference type="Gene3D" id="1.10.510.10">
    <property type="entry name" value="Transferase(Phosphotransferase) domain 1"/>
    <property type="match status" value="1"/>
</dbReference>
<dbReference type="InterPro" id="IPR011009">
    <property type="entry name" value="Kinase-like_dom_sf"/>
</dbReference>
<keyword evidence="6" id="KW-0217">Developmental protein</keyword>
<evidence type="ECO:0000256" key="15">
    <source>
        <dbReference type="ARBA" id="ARBA00023242"/>
    </source>
</evidence>
<dbReference type="InterPro" id="IPR048002">
    <property type="entry name" value="CDK20-like_STKc"/>
</dbReference>